<dbReference type="Proteomes" id="UP001596174">
    <property type="component" value="Unassembled WGS sequence"/>
</dbReference>
<keyword evidence="2" id="KW-0472">Membrane</keyword>
<feature type="region of interest" description="Disordered" evidence="1">
    <location>
        <begin position="255"/>
        <end position="353"/>
    </location>
</feature>
<dbReference type="EMBL" id="JBHSQJ010000034">
    <property type="protein sequence ID" value="MFC5907460.1"/>
    <property type="molecule type" value="Genomic_DNA"/>
</dbReference>
<gene>
    <name evidence="3" type="ORF">ACFP3V_09520</name>
</gene>
<feature type="transmembrane region" description="Helical" evidence="2">
    <location>
        <begin position="162"/>
        <end position="182"/>
    </location>
</feature>
<keyword evidence="4" id="KW-1185">Reference proteome</keyword>
<reference evidence="4" key="1">
    <citation type="journal article" date="2019" name="Int. J. Syst. Evol. Microbiol.">
        <title>The Global Catalogue of Microorganisms (GCM) 10K type strain sequencing project: providing services to taxonomists for standard genome sequencing and annotation.</title>
        <authorList>
            <consortium name="The Broad Institute Genomics Platform"/>
            <consortium name="The Broad Institute Genome Sequencing Center for Infectious Disease"/>
            <person name="Wu L."/>
            <person name="Ma J."/>
        </authorList>
    </citation>
    <scope>NUCLEOTIDE SEQUENCE [LARGE SCALE GENOMIC DNA]</scope>
    <source>
        <strain evidence="4">JCM 4816</strain>
    </source>
</reference>
<proteinExistence type="predicted"/>
<protein>
    <recommendedName>
        <fullName evidence="5">Transmembrane protein</fullName>
    </recommendedName>
</protein>
<name>A0ABW1FY92_9ACTN</name>
<feature type="transmembrane region" description="Helical" evidence="2">
    <location>
        <begin position="117"/>
        <end position="142"/>
    </location>
</feature>
<evidence type="ECO:0000256" key="1">
    <source>
        <dbReference type="SAM" id="MobiDB-lite"/>
    </source>
</evidence>
<evidence type="ECO:0000256" key="2">
    <source>
        <dbReference type="SAM" id="Phobius"/>
    </source>
</evidence>
<evidence type="ECO:0008006" key="5">
    <source>
        <dbReference type="Google" id="ProtNLM"/>
    </source>
</evidence>
<organism evidence="3 4">
    <name type="scientific">Streptacidiphilus monticola</name>
    <dbReference type="NCBI Taxonomy" id="2161674"/>
    <lineage>
        <taxon>Bacteria</taxon>
        <taxon>Bacillati</taxon>
        <taxon>Actinomycetota</taxon>
        <taxon>Actinomycetes</taxon>
        <taxon>Kitasatosporales</taxon>
        <taxon>Streptomycetaceae</taxon>
        <taxon>Streptacidiphilus</taxon>
    </lineage>
</organism>
<comment type="caution">
    <text evidence="3">The sequence shown here is derived from an EMBL/GenBank/DDBJ whole genome shotgun (WGS) entry which is preliminary data.</text>
</comment>
<feature type="region of interest" description="Disordered" evidence="1">
    <location>
        <begin position="76"/>
        <end position="108"/>
    </location>
</feature>
<sequence length="353" mass="37989">MAESPPPLQAEDRPEFERLLEEALRDERVRQALRAADGEPTPAQLQSRALRDMALVAAQAAPEYARFVELRDKLHGTRAPVPGPDQHRTGASGSAAAEDWERTEPDSPLAAAEQAGLVPLLAVIATVLTWLSALALWLIGAAVHASDPHLLLGRQLTTAARAAAYVGVAVLLADTIGLVLTWRRDIGAVPEQHHPELFQDFLAARAAWRAALRDQALLPYLHRQLGIDDTRATPPVPAPRKPVSLVREKAKLGFSSPGFTSPGAEGITDAKGEEIPEEEREDSYFTSPGFTSPGVEGITDGSGAEIPEGKRGGAPYFTAPRYSSPDFTSPNYRGPEEAPRSRFLPNEGEEADS</sequence>
<accession>A0ABW1FY92</accession>
<evidence type="ECO:0000313" key="4">
    <source>
        <dbReference type="Proteomes" id="UP001596174"/>
    </source>
</evidence>
<keyword evidence="2" id="KW-1133">Transmembrane helix</keyword>
<keyword evidence="2" id="KW-0812">Transmembrane</keyword>
<dbReference type="RefSeq" id="WP_380581911.1">
    <property type="nucleotide sequence ID" value="NZ_JBHSQJ010000034.1"/>
</dbReference>
<evidence type="ECO:0000313" key="3">
    <source>
        <dbReference type="EMBL" id="MFC5907460.1"/>
    </source>
</evidence>